<reference evidence="2" key="2">
    <citation type="submission" date="2020-05" db="UniProtKB">
        <authorList>
            <consortium name="EnsemblMetazoa"/>
        </authorList>
    </citation>
    <scope>IDENTIFICATION</scope>
    <source>
        <strain evidence="2">IAEA</strain>
    </source>
</reference>
<dbReference type="EMBL" id="JXJN01023631">
    <property type="status" value="NOT_ANNOTATED_CDS"/>
    <property type="molecule type" value="Genomic_DNA"/>
</dbReference>
<sequence length="120" mass="13579">MKQKSLSILSRVLNANTPGTDGRGKMAGSSRKTNEEKIKVLGEHILSFPTCESHYRRSHHTSGRKYLSADLDIRKMYELYHPEVTELLTNNLAPDTPRVNTVCACHRNKRAAKFLQGQVE</sequence>
<feature type="region of interest" description="Disordered" evidence="1">
    <location>
        <begin position="14"/>
        <end position="33"/>
    </location>
</feature>
<dbReference type="Proteomes" id="UP000092460">
    <property type="component" value="Unassembled WGS sequence"/>
</dbReference>
<reference evidence="3" key="1">
    <citation type="submission" date="2015-01" db="EMBL/GenBank/DDBJ databases">
        <authorList>
            <person name="Aksoy S."/>
            <person name="Warren W."/>
            <person name="Wilson R.K."/>
        </authorList>
    </citation>
    <scope>NUCLEOTIDE SEQUENCE [LARGE SCALE GENOMIC DNA]</scope>
    <source>
        <strain evidence="3">IAEA</strain>
    </source>
</reference>
<evidence type="ECO:0000313" key="3">
    <source>
        <dbReference type="Proteomes" id="UP000092460"/>
    </source>
</evidence>
<keyword evidence="3" id="KW-1185">Reference proteome</keyword>
<organism evidence="2 3">
    <name type="scientific">Glossina palpalis gambiensis</name>
    <dbReference type="NCBI Taxonomy" id="67801"/>
    <lineage>
        <taxon>Eukaryota</taxon>
        <taxon>Metazoa</taxon>
        <taxon>Ecdysozoa</taxon>
        <taxon>Arthropoda</taxon>
        <taxon>Hexapoda</taxon>
        <taxon>Insecta</taxon>
        <taxon>Pterygota</taxon>
        <taxon>Neoptera</taxon>
        <taxon>Endopterygota</taxon>
        <taxon>Diptera</taxon>
        <taxon>Brachycera</taxon>
        <taxon>Muscomorpha</taxon>
        <taxon>Hippoboscoidea</taxon>
        <taxon>Glossinidae</taxon>
        <taxon>Glossina</taxon>
    </lineage>
</organism>
<name>A0A1B0C0I1_9MUSC</name>
<dbReference type="VEuPathDB" id="VectorBase:GPPI045924"/>
<dbReference type="EnsemblMetazoa" id="GPPI045924-RA">
    <property type="protein sequence ID" value="GPPI045924-PA"/>
    <property type="gene ID" value="GPPI045924"/>
</dbReference>
<protein>
    <submittedName>
        <fullName evidence="2">Uncharacterized protein</fullName>
    </submittedName>
</protein>
<accession>A0A1B0C0I1</accession>
<evidence type="ECO:0000256" key="1">
    <source>
        <dbReference type="SAM" id="MobiDB-lite"/>
    </source>
</evidence>
<dbReference type="AlphaFoldDB" id="A0A1B0C0I1"/>
<evidence type="ECO:0000313" key="2">
    <source>
        <dbReference type="EnsemblMetazoa" id="GPPI045924-PA"/>
    </source>
</evidence>
<proteinExistence type="predicted"/>